<dbReference type="CDD" id="cd00056">
    <property type="entry name" value="ENDO3c"/>
    <property type="match status" value="1"/>
</dbReference>
<dbReference type="Pfam" id="PF14815">
    <property type="entry name" value="NUDIX_4"/>
    <property type="match status" value="1"/>
</dbReference>
<dbReference type="PANTHER" id="PTHR42944:SF1">
    <property type="entry name" value="ADENINE DNA GLYCOSYLASE"/>
    <property type="match status" value="1"/>
</dbReference>
<dbReference type="GO" id="GO:0051539">
    <property type="term" value="F:4 iron, 4 sulfur cluster binding"/>
    <property type="evidence" value="ECO:0007669"/>
    <property type="project" value="UniProtKB-UniRule"/>
</dbReference>
<dbReference type="GO" id="GO:0006298">
    <property type="term" value="P:mismatch repair"/>
    <property type="evidence" value="ECO:0007669"/>
    <property type="project" value="TreeGrafter"/>
</dbReference>
<feature type="domain" description="HhH-GPD" evidence="15">
    <location>
        <begin position="44"/>
        <end position="195"/>
    </location>
</feature>
<dbReference type="Gene3D" id="1.10.1670.10">
    <property type="entry name" value="Helix-hairpin-Helix base-excision DNA repair enzymes (C-terminal)"/>
    <property type="match status" value="1"/>
</dbReference>
<dbReference type="EC" id="3.2.2.31" evidence="4 14"/>
<dbReference type="InterPro" id="IPR029119">
    <property type="entry name" value="MutY_C"/>
</dbReference>
<dbReference type="PANTHER" id="PTHR42944">
    <property type="entry name" value="ADENINE DNA GLYCOSYLASE"/>
    <property type="match status" value="1"/>
</dbReference>
<comment type="function">
    <text evidence="2">Adenine glycosylase active on G-A mispairs. MutY also corrects error-prone DNA synthesis past GO lesions which are due to the oxidatively damaged form of guanine: 7,8-dihydro-8-oxoguanine (8-oxo-dGTP).</text>
</comment>
<dbReference type="GO" id="GO:0034039">
    <property type="term" value="F:8-oxo-7,8-dihydroguanine DNA N-glycosylase activity"/>
    <property type="evidence" value="ECO:0007669"/>
    <property type="project" value="TreeGrafter"/>
</dbReference>
<dbReference type="GO" id="GO:0046872">
    <property type="term" value="F:metal ion binding"/>
    <property type="evidence" value="ECO:0007669"/>
    <property type="project" value="UniProtKB-UniRule"/>
</dbReference>
<comment type="cofactor">
    <cofactor evidence="14">
        <name>[4Fe-4S] cluster</name>
        <dbReference type="ChEBI" id="CHEBI:49883"/>
    </cofactor>
    <text evidence="14">Binds 1 [4Fe-4S] cluster.</text>
</comment>
<organism evidence="16 17">
    <name type="scientific">Papillibacter cinnamivorans DSM 12816</name>
    <dbReference type="NCBI Taxonomy" id="1122930"/>
    <lineage>
        <taxon>Bacteria</taxon>
        <taxon>Bacillati</taxon>
        <taxon>Bacillota</taxon>
        <taxon>Clostridia</taxon>
        <taxon>Eubacteriales</taxon>
        <taxon>Oscillospiraceae</taxon>
        <taxon>Papillibacter</taxon>
    </lineage>
</organism>
<evidence type="ECO:0000256" key="14">
    <source>
        <dbReference type="RuleBase" id="RU365096"/>
    </source>
</evidence>
<reference evidence="16 17" key="1">
    <citation type="submission" date="2017-04" db="EMBL/GenBank/DDBJ databases">
        <authorList>
            <person name="Afonso C.L."/>
            <person name="Miller P.J."/>
            <person name="Scott M.A."/>
            <person name="Spackman E."/>
            <person name="Goraichik I."/>
            <person name="Dimitrov K.M."/>
            <person name="Suarez D.L."/>
            <person name="Swayne D.E."/>
        </authorList>
    </citation>
    <scope>NUCLEOTIDE SEQUENCE [LARGE SCALE GENOMIC DNA]</scope>
    <source>
        <strain evidence="16 17">DSM 12816</strain>
    </source>
</reference>
<evidence type="ECO:0000256" key="11">
    <source>
        <dbReference type="ARBA" id="ARBA00023014"/>
    </source>
</evidence>
<dbReference type="InterPro" id="IPR005760">
    <property type="entry name" value="A/G_AdeGlyc_MutY"/>
</dbReference>
<dbReference type="GO" id="GO:0035485">
    <property type="term" value="F:adenine/guanine mispair binding"/>
    <property type="evidence" value="ECO:0007669"/>
    <property type="project" value="TreeGrafter"/>
</dbReference>
<keyword evidence="13 14" id="KW-0326">Glycosidase</keyword>
<evidence type="ECO:0000256" key="10">
    <source>
        <dbReference type="ARBA" id="ARBA00023004"/>
    </source>
</evidence>
<keyword evidence="9" id="KW-0378">Hydrolase</keyword>
<keyword evidence="10 14" id="KW-0408">Iron</keyword>
<evidence type="ECO:0000256" key="6">
    <source>
        <dbReference type="ARBA" id="ARBA00022485"/>
    </source>
</evidence>
<dbReference type="SMART" id="SM00478">
    <property type="entry name" value="ENDO3c"/>
    <property type="match status" value="1"/>
</dbReference>
<evidence type="ECO:0000256" key="8">
    <source>
        <dbReference type="ARBA" id="ARBA00022763"/>
    </source>
</evidence>
<dbReference type="PROSITE" id="PS01155">
    <property type="entry name" value="ENDONUCLEASE_III_2"/>
    <property type="match status" value="1"/>
</dbReference>
<keyword evidence="7" id="KW-0479">Metal-binding</keyword>
<evidence type="ECO:0000256" key="7">
    <source>
        <dbReference type="ARBA" id="ARBA00022723"/>
    </source>
</evidence>
<evidence type="ECO:0000256" key="5">
    <source>
        <dbReference type="ARBA" id="ARBA00022023"/>
    </source>
</evidence>
<evidence type="ECO:0000313" key="16">
    <source>
        <dbReference type="EMBL" id="SMC56173.1"/>
    </source>
</evidence>
<keyword evidence="17" id="KW-1185">Reference proteome</keyword>
<dbReference type="GO" id="GO:0006284">
    <property type="term" value="P:base-excision repair"/>
    <property type="evidence" value="ECO:0007669"/>
    <property type="project" value="UniProtKB-UniRule"/>
</dbReference>
<dbReference type="AlphaFoldDB" id="A0A1W2A6H2"/>
<comment type="catalytic activity">
    <reaction evidence="1 14">
        <text>Hydrolyzes free adenine bases from 7,8-dihydro-8-oxoguanine:adenine mismatched double-stranded DNA, leaving an apurinic site.</text>
        <dbReference type="EC" id="3.2.2.31"/>
    </reaction>
</comment>
<name>A0A1W2A6H2_9FIRM</name>
<keyword evidence="8 14" id="KW-0227">DNA damage</keyword>
<dbReference type="InterPro" id="IPR044298">
    <property type="entry name" value="MIG/MutY"/>
</dbReference>
<dbReference type="RefSeq" id="WP_084234179.1">
    <property type="nucleotide sequence ID" value="NZ_FWXW01000003.1"/>
</dbReference>
<dbReference type="Gene3D" id="1.10.340.30">
    <property type="entry name" value="Hypothetical protein, domain 2"/>
    <property type="match status" value="1"/>
</dbReference>
<keyword evidence="11" id="KW-0411">Iron-sulfur</keyword>
<evidence type="ECO:0000256" key="3">
    <source>
        <dbReference type="ARBA" id="ARBA00008343"/>
    </source>
</evidence>
<dbReference type="SUPFAM" id="SSF55811">
    <property type="entry name" value="Nudix"/>
    <property type="match status" value="1"/>
</dbReference>
<evidence type="ECO:0000259" key="15">
    <source>
        <dbReference type="SMART" id="SM00478"/>
    </source>
</evidence>
<dbReference type="InterPro" id="IPR015797">
    <property type="entry name" value="NUDIX_hydrolase-like_dom_sf"/>
</dbReference>
<gene>
    <name evidence="16" type="ORF">SAMN02745168_1549</name>
</gene>
<keyword evidence="12" id="KW-0234">DNA repair</keyword>
<dbReference type="STRING" id="1122930.SAMN02745168_1549"/>
<dbReference type="Proteomes" id="UP000192790">
    <property type="component" value="Unassembled WGS sequence"/>
</dbReference>
<evidence type="ECO:0000256" key="9">
    <source>
        <dbReference type="ARBA" id="ARBA00022801"/>
    </source>
</evidence>
<sequence length="358" mass="39890">MENRNFALPEDMVPSLLRWYDKSARTLPWRSDPSPYRVWVSEIMLQQTRVAAVIERFETFLRELPDLEALAAAGEGELMKLWEGLGYYSRARNMQKAARSIMERCEGRFPSAFEEILRLPGVGEYTAGAVSSIAFGLPVPAVDGNVLRVVSRLTASDTDIGRPEVKKSVGDAIRKIIPHSRPGDFNQALMDLGAEICLPNGAPLCSRCPLSSFCEGYRRGVAESLPVKTAKKPRRRECRTVFLVFSPLGVALRRRPDRGLLAGLWEFPGENGFLSAEEAVPVLQSWGLNVRNAVSSVKGFHVFTHVEWDMTGIMADAAPNELPACWRWADARALREELAVPSAFRAYLEEALRHMEGA</sequence>
<dbReference type="EMBL" id="FWXW01000003">
    <property type="protein sequence ID" value="SMC56173.1"/>
    <property type="molecule type" value="Genomic_DNA"/>
</dbReference>
<evidence type="ECO:0000256" key="2">
    <source>
        <dbReference type="ARBA" id="ARBA00002933"/>
    </source>
</evidence>
<dbReference type="GO" id="GO:0032357">
    <property type="term" value="F:oxidized purine DNA binding"/>
    <property type="evidence" value="ECO:0007669"/>
    <property type="project" value="TreeGrafter"/>
</dbReference>
<protein>
    <recommendedName>
        <fullName evidence="5 14">Adenine DNA glycosylase</fullName>
        <ecNumber evidence="4 14">3.2.2.31</ecNumber>
    </recommendedName>
</protein>
<dbReference type="OrthoDB" id="9802365at2"/>
<dbReference type="CDD" id="cd03431">
    <property type="entry name" value="NUDIX_DNA_Glycosylase_C-MutY"/>
    <property type="match status" value="1"/>
</dbReference>
<evidence type="ECO:0000256" key="4">
    <source>
        <dbReference type="ARBA" id="ARBA00012045"/>
    </source>
</evidence>
<keyword evidence="6" id="KW-0004">4Fe-4S</keyword>
<evidence type="ECO:0000313" key="17">
    <source>
        <dbReference type="Proteomes" id="UP000192790"/>
    </source>
</evidence>
<dbReference type="InterPro" id="IPR023170">
    <property type="entry name" value="HhH_base_excis_C"/>
</dbReference>
<proteinExistence type="inferred from homology"/>
<accession>A0A1W2A6H2</accession>
<evidence type="ECO:0000256" key="1">
    <source>
        <dbReference type="ARBA" id="ARBA00000843"/>
    </source>
</evidence>
<dbReference type="Pfam" id="PF00730">
    <property type="entry name" value="HhH-GPD"/>
    <property type="match status" value="1"/>
</dbReference>
<dbReference type="InterPro" id="IPR011257">
    <property type="entry name" value="DNA_glycosylase"/>
</dbReference>
<dbReference type="NCBIfam" id="TIGR01084">
    <property type="entry name" value="mutY"/>
    <property type="match status" value="1"/>
</dbReference>
<dbReference type="FunFam" id="1.10.340.30:FF:000002">
    <property type="entry name" value="Adenine DNA glycosylase"/>
    <property type="match status" value="1"/>
</dbReference>
<dbReference type="Gene3D" id="3.90.79.10">
    <property type="entry name" value="Nucleoside Triphosphate Pyrophosphohydrolase"/>
    <property type="match status" value="1"/>
</dbReference>
<dbReference type="InterPro" id="IPR003265">
    <property type="entry name" value="HhH-GPD_domain"/>
</dbReference>
<dbReference type="SUPFAM" id="SSF48150">
    <property type="entry name" value="DNA-glycosylase"/>
    <property type="match status" value="1"/>
</dbReference>
<dbReference type="InterPro" id="IPR004036">
    <property type="entry name" value="Endonuclease-III-like_CS2"/>
</dbReference>
<evidence type="ECO:0000256" key="12">
    <source>
        <dbReference type="ARBA" id="ARBA00023204"/>
    </source>
</evidence>
<evidence type="ECO:0000256" key="13">
    <source>
        <dbReference type="ARBA" id="ARBA00023295"/>
    </source>
</evidence>
<dbReference type="GO" id="GO:0000701">
    <property type="term" value="F:purine-specific mismatch base pair DNA N-glycosylase activity"/>
    <property type="evidence" value="ECO:0007669"/>
    <property type="project" value="UniProtKB-EC"/>
</dbReference>
<comment type="similarity">
    <text evidence="3 14">Belongs to the Nth/MutY family.</text>
</comment>